<comment type="caution">
    <text evidence="1">The sequence shown here is derived from an EMBL/GenBank/DDBJ whole genome shotgun (WGS) entry which is preliminary data.</text>
</comment>
<dbReference type="InterPro" id="IPR038026">
    <property type="entry name" value="MtlR-like_sf"/>
</dbReference>
<sequence length="185" mass="20306">MRKKRLKPADQPALTGFNADLPEDIRRVFDELRAQTDRGVALVGAAYVEELLERAIQSRLCVHSPDHRKALFEGPNSAMGTFSSKIAMAYALDLVGQPAHEDMQVIRKIRNEFAHSFEQLSFAASPISERTEALTLPEYVGGSSAADVETHRCRFIDSVRVLTAFLLAAGSASRPSEPSPSPPRS</sequence>
<protein>
    <recommendedName>
        <fullName evidence="3">Mannitol repressor</fullName>
    </recommendedName>
</protein>
<dbReference type="InterPro" id="IPR007761">
    <property type="entry name" value="MtlR-like"/>
</dbReference>
<evidence type="ECO:0008006" key="3">
    <source>
        <dbReference type="Google" id="ProtNLM"/>
    </source>
</evidence>
<name>A0ABW0F2G9_9HYPH</name>
<dbReference type="PANTHER" id="PTHR37941">
    <property type="entry name" value="FUMARASE E-RELATED"/>
    <property type="match status" value="1"/>
</dbReference>
<dbReference type="SUPFAM" id="SSF158668">
    <property type="entry name" value="MtlR-like"/>
    <property type="match status" value="1"/>
</dbReference>
<proteinExistence type="predicted"/>
<dbReference type="EMBL" id="JBHSLI010000002">
    <property type="protein sequence ID" value="MFC5292666.1"/>
    <property type="molecule type" value="Genomic_DNA"/>
</dbReference>
<accession>A0ABW0F2G9</accession>
<dbReference type="RefSeq" id="WP_260347937.1">
    <property type="nucleotide sequence ID" value="NZ_JAOAOS010000002.1"/>
</dbReference>
<dbReference type="Proteomes" id="UP001595976">
    <property type="component" value="Unassembled WGS sequence"/>
</dbReference>
<evidence type="ECO:0000313" key="2">
    <source>
        <dbReference type="Proteomes" id="UP001595976"/>
    </source>
</evidence>
<keyword evidence="2" id="KW-1185">Reference proteome</keyword>
<organism evidence="1 2">
    <name type="scientific">Bosea minatitlanensis</name>
    <dbReference type="NCBI Taxonomy" id="128782"/>
    <lineage>
        <taxon>Bacteria</taxon>
        <taxon>Pseudomonadati</taxon>
        <taxon>Pseudomonadota</taxon>
        <taxon>Alphaproteobacteria</taxon>
        <taxon>Hyphomicrobiales</taxon>
        <taxon>Boseaceae</taxon>
        <taxon>Bosea</taxon>
    </lineage>
</organism>
<reference evidence="2" key="1">
    <citation type="journal article" date="2019" name="Int. J. Syst. Evol. Microbiol.">
        <title>The Global Catalogue of Microorganisms (GCM) 10K type strain sequencing project: providing services to taxonomists for standard genome sequencing and annotation.</title>
        <authorList>
            <consortium name="The Broad Institute Genomics Platform"/>
            <consortium name="The Broad Institute Genome Sequencing Center for Infectious Disease"/>
            <person name="Wu L."/>
            <person name="Ma J."/>
        </authorList>
    </citation>
    <scope>NUCLEOTIDE SEQUENCE [LARGE SCALE GENOMIC DNA]</scope>
    <source>
        <strain evidence="2">CGMCC 1.15643</strain>
    </source>
</reference>
<dbReference type="PANTHER" id="PTHR37941:SF1">
    <property type="entry name" value="FUMARASE E-RELATED"/>
    <property type="match status" value="1"/>
</dbReference>
<gene>
    <name evidence="1" type="ORF">ACFPK2_06660</name>
</gene>
<dbReference type="Gene3D" id="1.20.120.330">
    <property type="entry name" value="Nucleotidyltransferases domain 2"/>
    <property type="match status" value="1"/>
</dbReference>
<evidence type="ECO:0000313" key="1">
    <source>
        <dbReference type="EMBL" id="MFC5292666.1"/>
    </source>
</evidence>